<reference evidence="2 3" key="1">
    <citation type="journal article" date="2018" name="PLoS ONE">
        <title>The draft genome of Kipferlia bialata reveals reductive genome evolution in fornicate parasites.</title>
        <authorList>
            <person name="Tanifuji G."/>
            <person name="Takabayashi S."/>
            <person name="Kume K."/>
            <person name="Takagi M."/>
            <person name="Nakayama T."/>
            <person name="Kamikawa R."/>
            <person name="Inagaki Y."/>
            <person name="Hashimoto T."/>
        </authorList>
    </citation>
    <scope>NUCLEOTIDE SEQUENCE [LARGE SCALE GENOMIC DNA]</scope>
    <source>
        <strain evidence="2">NY0173</strain>
    </source>
</reference>
<dbReference type="AlphaFoldDB" id="A0A9K3CUI0"/>
<keyword evidence="3" id="KW-1185">Reference proteome</keyword>
<feature type="non-terminal residue" evidence="2">
    <location>
        <position position="1"/>
    </location>
</feature>
<evidence type="ECO:0000256" key="1">
    <source>
        <dbReference type="SAM" id="MobiDB-lite"/>
    </source>
</evidence>
<dbReference type="InterPro" id="IPR011989">
    <property type="entry name" value="ARM-like"/>
</dbReference>
<feature type="compositionally biased region" description="Basic and acidic residues" evidence="1">
    <location>
        <begin position="154"/>
        <end position="164"/>
    </location>
</feature>
<dbReference type="EMBL" id="BDIP01000847">
    <property type="protein sequence ID" value="GIQ82881.1"/>
    <property type="molecule type" value="Genomic_DNA"/>
</dbReference>
<dbReference type="SUPFAM" id="SSF48371">
    <property type="entry name" value="ARM repeat"/>
    <property type="match status" value="1"/>
</dbReference>
<sequence length="525" mass="56910">LLPLPGCLEHFREVQGIDALVSAIRADALSRSAATDLILRVCEHSPETDPTKYGCLICLVPELLEGLGNLPVDLRSASLLAAGKLCSMTSGLEYVETEDRDAEVNSGSMPLLDSVSQDVVKYIVSLIGYPDESVQCSAVYCLWKLTAIPQKARAHADRERERAPSRGGIPQPRDGYASLSLPVSRGSTRGGSRQETPLCALVCGCLLTSGAIDSCLHVVRTNTPKPVPPGFSLSATFSLALCLLADAALRDPEVKHYCRCDTGLMESICRAYQFDLSLRSTAFSTEENVMAASGHVATKQNPAFTLRKRDLRGSILGMERNHEKQRPSLTSAISGDRCDKGESEPMSLVHRLRGLAVCVWPELVIAAPKDTTLSMPPGGFSLSLKGGAKEETNPDAERDALLAGLLPTDAVLMLALLAHPHAERAHLVSEALRMLGDGVTRQDRAFFDRVLVRSGEAVDRYRDIQTALLSADKIRSEEQELRAYMRLTDDEMAALDSSIGGHSVTRRAIAGTRVRKESRLDASMY</sequence>
<evidence type="ECO:0000313" key="3">
    <source>
        <dbReference type="Proteomes" id="UP000265618"/>
    </source>
</evidence>
<proteinExistence type="predicted"/>
<comment type="caution">
    <text evidence="2">The sequence shown here is derived from an EMBL/GenBank/DDBJ whole genome shotgun (WGS) entry which is preliminary data.</text>
</comment>
<protein>
    <submittedName>
        <fullName evidence="2">Uncharacterized protein</fullName>
    </submittedName>
</protein>
<organism evidence="2 3">
    <name type="scientific">Kipferlia bialata</name>
    <dbReference type="NCBI Taxonomy" id="797122"/>
    <lineage>
        <taxon>Eukaryota</taxon>
        <taxon>Metamonada</taxon>
        <taxon>Carpediemonas-like organisms</taxon>
        <taxon>Kipferlia</taxon>
    </lineage>
</organism>
<gene>
    <name evidence="2" type="ORF">KIPB_004103</name>
</gene>
<dbReference type="InterPro" id="IPR016024">
    <property type="entry name" value="ARM-type_fold"/>
</dbReference>
<dbReference type="Gene3D" id="1.25.10.10">
    <property type="entry name" value="Leucine-rich Repeat Variant"/>
    <property type="match status" value="1"/>
</dbReference>
<name>A0A9K3CUI0_9EUKA</name>
<evidence type="ECO:0000313" key="2">
    <source>
        <dbReference type="EMBL" id="GIQ82881.1"/>
    </source>
</evidence>
<dbReference type="Proteomes" id="UP000265618">
    <property type="component" value="Unassembled WGS sequence"/>
</dbReference>
<feature type="region of interest" description="Disordered" evidence="1">
    <location>
        <begin position="154"/>
        <end position="194"/>
    </location>
</feature>
<accession>A0A9K3CUI0</accession>
<feature type="compositionally biased region" description="Polar residues" evidence="1">
    <location>
        <begin position="185"/>
        <end position="194"/>
    </location>
</feature>